<accession>A0A5N5QJA6</accession>
<evidence type="ECO:0000256" key="4">
    <source>
        <dbReference type="SAM" id="MobiDB-lite"/>
    </source>
</evidence>
<reference evidence="6 7" key="1">
    <citation type="journal article" date="2019" name="Fungal Biol. Biotechnol.">
        <title>Draft genome sequence of fastidious pathogen Ceratobasidium theobromae, which causes vascular-streak dieback in Theobroma cacao.</title>
        <authorList>
            <person name="Ali S.S."/>
            <person name="Asman A."/>
            <person name="Shao J."/>
            <person name="Firmansyah A.P."/>
            <person name="Susilo A.W."/>
            <person name="Rosmana A."/>
            <person name="McMahon P."/>
            <person name="Junaid M."/>
            <person name="Guest D."/>
            <person name="Kheng T.Y."/>
            <person name="Meinhardt L.W."/>
            <person name="Bailey B.A."/>
        </authorList>
    </citation>
    <scope>NUCLEOTIDE SEQUENCE [LARGE SCALE GENOMIC DNA]</scope>
    <source>
        <strain evidence="6 7">CT2</strain>
    </source>
</reference>
<dbReference type="PROSITE" id="PS50294">
    <property type="entry name" value="WD_REPEATS_REGION"/>
    <property type="match status" value="13"/>
</dbReference>
<dbReference type="InterPro" id="IPR001680">
    <property type="entry name" value="WD40_rpt"/>
</dbReference>
<evidence type="ECO:0000259" key="5">
    <source>
        <dbReference type="PROSITE" id="PS50837"/>
    </source>
</evidence>
<proteinExistence type="predicted"/>
<dbReference type="PANTHER" id="PTHR19848:SF8">
    <property type="entry name" value="F-BOX AND WD REPEAT DOMAIN CONTAINING 7"/>
    <property type="match status" value="1"/>
</dbReference>
<feature type="repeat" description="WD" evidence="3">
    <location>
        <begin position="1306"/>
        <end position="1347"/>
    </location>
</feature>
<dbReference type="InterPro" id="IPR036322">
    <property type="entry name" value="WD40_repeat_dom_sf"/>
</dbReference>
<evidence type="ECO:0000313" key="6">
    <source>
        <dbReference type="EMBL" id="KAB5591832.1"/>
    </source>
</evidence>
<feature type="repeat" description="WD" evidence="3">
    <location>
        <begin position="1005"/>
        <end position="1036"/>
    </location>
</feature>
<dbReference type="PROSITE" id="PS50837">
    <property type="entry name" value="NACHT"/>
    <property type="match status" value="1"/>
</dbReference>
<evidence type="ECO:0000313" key="7">
    <source>
        <dbReference type="Proteomes" id="UP000383932"/>
    </source>
</evidence>
<feature type="repeat" description="WD" evidence="3">
    <location>
        <begin position="876"/>
        <end position="917"/>
    </location>
</feature>
<name>A0A5N5QJA6_9AGAM</name>
<dbReference type="InterPro" id="IPR007111">
    <property type="entry name" value="NACHT_NTPase"/>
</dbReference>
<evidence type="ECO:0000256" key="1">
    <source>
        <dbReference type="ARBA" id="ARBA00022574"/>
    </source>
</evidence>
<keyword evidence="2" id="KW-0677">Repeat</keyword>
<feature type="repeat" description="WD" evidence="3">
    <location>
        <begin position="962"/>
        <end position="1003"/>
    </location>
</feature>
<comment type="caution">
    <text evidence="6">The sequence shown here is derived from an EMBL/GenBank/DDBJ whole genome shotgun (WGS) entry which is preliminary data.</text>
</comment>
<feature type="repeat" description="WD" evidence="3">
    <location>
        <begin position="919"/>
        <end position="960"/>
    </location>
</feature>
<dbReference type="InterPro" id="IPR019775">
    <property type="entry name" value="WD40_repeat_CS"/>
</dbReference>
<keyword evidence="1 3" id="KW-0853">WD repeat</keyword>
<feature type="region of interest" description="Disordered" evidence="4">
    <location>
        <begin position="1"/>
        <end position="108"/>
    </location>
</feature>
<dbReference type="SUPFAM" id="SSF50978">
    <property type="entry name" value="WD40 repeat-like"/>
    <property type="match status" value="2"/>
</dbReference>
<feature type="compositionally biased region" description="Low complexity" evidence="4">
    <location>
        <begin position="40"/>
        <end position="51"/>
    </location>
</feature>
<dbReference type="InterPro" id="IPR015943">
    <property type="entry name" value="WD40/YVTN_repeat-like_dom_sf"/>
</dbReference>
<dbReference type="SUPFAM" id="SSF52540">
    <property type="entry name" value="P-loop containing nucleoside triphosphate hydrolases"/>
    <property type="match status" value="1"/>
</dbReference>
<dbReference type="PROSITE" id="PS50082">
    <property type="entry name" value="WD_REPEATS_2"/>
    <property type="match status" value="13"/>
</dbReference>
<feature type="repeat" description="WD" evidence="3">
    <location>
        <begin position="1177"/>
        <end position="1218"/>
    </location>
</feature>
<feature type="repeat" description="WD" evidence="3">
    <location>
        <begin position="1134"/>
        <end position="1175"/>
    </location>
</feature>
<gene>
    <name evidence="6" type="ORF">CTheo_4735</name>
</gene>
<feature type="repeat" description="WD" evidence="3">
    <location>
        <begin position="1263"/>
        <end position="1295"/>
    </location>
</feature>
<dbReference type="Gene3D" id="3.40.50.300">
    <property type="entry name" value="P-loop containing nucleotide triphosphate hydrolases"/>
    <property type="match status" value="1"/>
</dbReference>
<dbReference type="PRINTS" id="PR00320">
    <property type="entry name" value="GPROTEINBRPT"/>
</dbReference>
<dbReference type="InterPro" id="IPR056884">
    <property type="entry name" value="NPHP3-like_N"/>
</dbReference>
<dbReference type="PROSITE" id="PS00678">
    <property type="entry name" value="WD_REPEATS_1"/>
    <property type="match status" value="3"/>
</dbReference>
<feature type="repeat" description="WD" evidence="3">
    <location>
        <begin position="1048"/>
        <end position="1080"/>
    </location>
</feature>
<feature type="repeat" description="WD" evidence="3">
    <location>
        <begin position="1091"/>
        <end position="1132"/>
    </location>
</feature>
<organism evidence="6 7">
    <name type="scientific">Ceratobasidium theobromae</name>
    <dbReference type="NCBI Taxonomy" id="1582974"/>
    <lineage>
        <taxon>Eukaryota</taxon>
        <taxon>Fungi</taxon>
        <taxon>Dikarya</taxon>
        <taxon>Basidiomycota</taxon>
        <taxon>Agaricomycotina</taxon>
        <taxon>Agaricomycetes</taxon>
        <taxon>Cantharellales</taxon>
        <taxon>Ceratobasidiaceae</taxon>
        <taxon>Ceratobasidium</taxon>
    </lineage>
</organism>
<dbReference type="Pfam" id="PF00400">
    <property type="entry name" value="WD40"/>
    <property type="match status" value="13"/>
</dbReference>
<feature type="domain" description="NACHT" evidence="5">
    <location>
        <begin position="298"/>
        <end position="443"/>
    </location>
</feature>
<dbReference type="PANTHER" id="PTHR19848">
    <property type="entry name" value="WD40 REPEAT PROTEIN"/>
    <property type="match status" value="1"/>
</dbReference>
<dbReference type="InterPro" id="IPR027417">
    <property type="entry name" value="P-loop_NTPase"/>
</dbReference>
<keyword evidence="7" id="KW-1185">Reference proteome</keyword>
<dbReference type="OrthoDB" id="3027122at2759"/>
<feature type="compositionally biased region" description="Low complexity" evidence="4">
    <location>
        <begin position="89"/>
        <end position="101"/>
    </location>
</feature>
<feature type="repeat" description="WD" evidence="3">
    <location>
        <begin position="1220"/>
        <end position="1251"/>
    </location>
</feature>
<dbReference type="Proteomes" id="UP000383932">
    <property type="component" value="Unassembled WGS sequence"/>
</dbReference>
<dbReference type="CDD" id="cd00200">
    <property type="entry name" value="WD40"/>
    <property type="match status" value="2"/>
</dbReference>
<sequence>MTNHLHPLPLPPSPYASRMSNPKRRFRDSVSRKLDKLFRSSSPAPSGSKLSTNLANPQAPLSTPNLLSPPTQGQGLPVSTTPTPPPAGPLASASSLPNPDSTSNPGWNGLRTTLRSLHKCAGVFPPLQSAISSVIKSIEVMEMALKQRDDYEDLAADLKTLGDILVCQLQESKSTPMSEFIERIAISIEEQAKQINDQPDRGTGRYLTEANYDEELSRCYRRIEGLFRQLQVNASLSTWNIAGEQLANSRLEGMTPAKLANYDSRLSADTNRRTCTKDTRTAILVEFNIWSCDPNAPNIYWMSGMAGTGKTTLACTFCETLKKRKQLGASFFCTRTTAECRDVGRIIPTIAYQLARYSLPFQSALCRILGNDPDLSTRMISTQFERLLRDPILEVKDAIPENLIVVIDALDECSDSNGVGSILDILFRHGTDLPLKFFVTSRPEPSIWQRMQSQSVGARSVFVLHEIERSLVQADIELYLAEELEFMSPSPAQVQKLAELSGNLFIYAATAVRYIRAGSAFSKPSGRLLTVLAVNSNSSKKHAEIDKLYSTILAAALEDENLENEEKELIQVILWTAVCAREPVGVDILAALGGISDSDLALAALQPLRSVLYVSENSHTVTTLHASFPDFMFDQARSLQFFCDEAKHSHFLAQRCFKLMKGQLRFNICDLKSSCIRDKDVKDLDDRIKQLISPTLLYICRYWSDHLCQAPSSEELFPCIDEFLSVRLLFWMEVMNLKCWMKIATKMLLTSKLWIMRCPAPSNLVVLVEDSRRFVASFTANPVSESTPHIYISSLPFCHRSSSVFKNFWKQTHGLIDARGTVMEQREGAPLAVWNTGQETSSITFSPDDTRIAFGTYEGTIMLRDADDGSSVAGPLKGHEDMVWSVAFSPDGKYIASGSDDSTILIWDANNGTHVAGPYKGHTGTVKSITFSPDSARIISGSSDTSIYVWSVQDGIPILAPFLGHTKGVNSVAISPDGIRIISGSDDHTIYIWNAQNGTPFVSPLIGHSLAVNSVAFSPDGTRIVSGSEDHTILIWGAFDGARIVGPFMGHSDIIFSVMFSPDGTCVVSGSADTTVRVWSSTDGVPIGNPFKGHADLVTSVAFSADGTRIVSGSDDCSIRVWNAHNNVPSSSPLLGHTYRVLSIALSLDGTWIVSGSADDTICIWDANNGILVAGPMVGHTKYVTSVAFSPSGTRIASGSNDCTIIVWDALNGSRIAGPLQGHTHGVTSVSFSPDGTCIVSGSEDKTLRVWGTHDYTLVAGPFEGHTKAVNSVAFSPSGAYIASGSDDRTIIIWDAFDGTRFTDPLEGHNDSVLSVAFSPDGTRIASGSFDLTIRVWSAHSGALIAGPFKVHTRQIRSVAFSPDGTQIVSGSDDRTVTVSDASNGTVLAGPFKGHTGWVYSVKFSPDGTRVVSCSDDITIRIWKTPDSTSSAQTSLPESGFSLTNNQKKSLLATQITVDLNGWASNQNSGLLFWVPSEIARCLPVPHNPLVIGPQGSILIDYDGLFLGDDWYQCYCT</sequence>
<evidence type="ECO:0000256" key="2">
    <source>
        <dbReference type="ARBA" id="ARBA00022737"/>
    </source>
</evidence>
<dbReference type="Pfam" id="PF24883">
    <property type="entry name" value="NPHP3_N"/>
    <property type="match status" value="1"/>
</dbReference>
<dbReference type="SMART" id="SM00320">
    <property type="entry name" value="WD40"/>
    <property type="match status" value="14"/>
</dbReference>
<feature type="compositionally biased region" description="Basic and acidic residues" evidence="4">
    <location>
        <begin position="27"/>
        <end position="38"/>
    </location>
</feature>
<dbReference type="EMBL" id="SSOP01000087">
    <property type="protein sequence ID" value="KAB5591832.1"/>
    <property type="molecule type" value="Genomic_DNA"/>
</dbReference>
<feature type="compositionally biased region" description="Low complexity" evidence="4">
    <location>
        <begin position="60"/>
        <end position="81"/>
    </location>
</feature>
<dbReference type="Gene3D" id="2.130.10.10">
    <property type="entry name" value="YVTN repeat-like/Quinoprotein amine dehydrogenase"/>
    <property type="match status" value="6"/>
</dbReference>
<dbReference type="InterPro" id="IPR020472">
    <property type="entry name" value="WD40_PAC1"/>
</dbReference>
<evidence type="ECO:0000256" key="3">
    <source>
        <dbReference type="PROSITE-ProRule" id="PRU00221"/>
    </source>
</evidence>
<protein>
    <submittedName>
        <fullName evidence="6">Vegetative incompatibility protein HET-E-1</fullName>
    </submittedName>
</protein>
<feature type="repeat" description="WD" evidence="3">
    <location>
        <begin position="1349"/>
        <end position="1390"/>
    </location>
</feature>
<feature type="repeat" description="WD" evidence="3">
    <location>
        <begin position="1392"/>
        <end position="1433"/>
    </location>
</feature>